<sequence length="300" mass="31105">MRRSSTLGSIRSGSPVRAAVIIVVAIAALLGVGVVAPASAATPVRYVALGDSRAIGAGIIESFDPQGCGRGGGGYPERVARALRPASFTTVACRGAVTAEITDRRQTTPLPIVRSVPVQSAALRPDTTLVTLSIGGNDINWGSLIGPCFSFVPGKDARCRTNATVAANITEKLTALSGSMDRVLDVVDAKSPRARVLVVGHGGYYGLRGCYPDAPFSSADAVFVRDFFTRFNGVLSAAARRHGAVFVDVAGPAVGHDACTPDGVRWFNGKIPRGDGLSDHPTQEGNAAIARLVLAAIRRS</sequence>
<reference evidence="4 5" key="1">
    <citation type="submission" date="2022-10" db="EMBL/GenBank/DDBJ databases">
        <title>The complete genomes of actinobacterial strains from the NBC collection.</title>
        <authorList>
            <person name="Joergensen T.S."/>
            <person name="Alvarez Arevalo M."/>
            <person name="Sterndorff E.B."/>
            <person name="Faurdal D."/>
            <person name="Vuksanovic O."/>
            <person name="Mourched A.-S."/>
            <person name="Charusanti P."/>
            <person name="Shaw S."/>
            <person name="Blin K."/>
            <person name="Weber T."/>
        </authorList>
    </citation>
    <scope>NUCLEOTIDE SEQUENCE [LARGE SCALE GENOMIC DNA]</scope>
    <source>
        <strain evidence="4 5">NBC_00319</strain>
    </source>
</reference>
<dbReference type="Pfam" id="PF13472">
    <property type="entry name" value="Lipase_GDSL_2"/>
    <property type="match status" value="1"/>
</dbReference>
<evidence type="ECO:0000256" key="1">
    <source>
        <dbReference type="PIRSR" id="PIRSR637460-1"/>
    </source>
</evidence>
<dbReference type="Proteomes" id="UP001432128">
    <property type="component" value="Chromosome"/>
</dbReference>
<feature type="domain" description="SGNH hydrolase-type esterase" evidence="3">
    <location>
        <begin position="48"/>
        <end position="288"/>
    </location>
</feature>
<accession>A0AAU4K1C8</accession>
<feature type="disulfide bond" evidence="2">
    <location>
        <begin position="68"/>
        <end position="93"/>
    </location>
</feature>
<dbReference type="RefSeq" id="WP_328857267.1">
    <property type="nucleotide sequence ID" value="NZ_CP108021.1"/>
</dbReference>
<dbReference type="SUPFAM" id="SSF52266">
    <property type="entry name" value="SGNH hydrolase"/>
    <property type="match status" value="1"/>
</dbReference>
<proteinExistence type="predicted"/>
<evidence type="ECO:0000259" key="3">
    <source>
        <dbReference type="Pfam" id="PF13472"/>
    </source>
</evidence>
<feature type="active site" evidence="1">
    <location>
        <position position="280"/>
    </location>
</feature>
<dbReference type="KEGG" id="whr:OG579_19345"/>
<keyword evidence="2" id="KW-1015">Disulfide bond</keyword>
<dbReference type="GO" id="GO:0019433">
    <property type="term" value="P:triglyceride catabolic process"/>
    <property type="evidence" value="ECO:0007669"/>
    <property type="project" value="TreeGrafter"/>
</dbReference>
<dbReference type="InterPro" id="IPR037460">
    <property type="entry name" value="SEST-like"/>
</dbReference>
<keyword evidence="5" id="KW-1185">Reference proteome</keyword>
<evidence type="ECO:0000256" key="2">
    <source>
        <dbReference type="PIRSR" id="PIRSR637460-2"/>
    </source>
</evidence>
<dbReference type="InterPro" id="IPR036514">
    <property type="entry name" value="SGNH_hydro_sf"/>
</dbReference>
<feature type="active site" description="Nucleophile" evidence="1">
    <location>
        <position position="52"/>
    </location>
</feature>
<feature type="disulfide bond" evidence="2">
    <location>
        <begin position="210"/>
        <end position="259"/>
    </location>
</feature>
<name>A0AAU4K1C8_9NOCA</name>
<evidence type="ECO:0000313" key="4">
    <source>
        <dbReference type="EMBL" id="WUM19822.1"/>
    </source>
</evidence>
<evidence type="ECO:0000313" key="5">
    <source>
        <dbReference type="Proteomes" id="UP001432128"/>
    </source>
</evidence>
<dbReference type="PANTHER" id="PTHR37981">
    <property type="entry name" value="LIPASE 2"/>
    <property type="match status" value="1"/>
</dbReference>
<organism evidence="4 5">
    <name type="scientific">Williamsia herbipolensis</name>
    <dbReference type="NCBI Taxonomy" id="1603258"/>
    <lineage>
        <taxon>Bacteria</taxon>
        <taxon>Bacillati</taxon>
        <taxon>Actinomycetota</taxon>
        <taxon>Actinomycetes</taxon>
        <taxon>Mycobacteriales</taxon>
        <taxon>Nocardiaceae</taxon>
        <taxon>Williamsia</taxon>
    </lineage>
</organism>
<gene>
    <name evidence="4" type="ORF">OG579_19345</name>
</gene>
<feature type="disulfide bond" evidence="2">
    <location>
        <begin position="148"/>
        <end position="159"/>
    </location>
</feature>
<dbReference type="AlphaFoldDB" id="A0AAU4K1C8"/>
<dbReference type="Gene3D" id="3.40.50.1110">
    <property type="entry name" value="SGNH hydrolase"/>
    <property type="match status" value="1"/>
</dbReference>
<dbReference type="GO" id="GO:0004806">
    <property type="term" value="F:triacylglycerol lipase activity"/>
    <property type="evidence" value="ECO:0007669"/>
    <property type="project" value="TreeGrafter"/>
</dbReference>
<dbReference type="CDD" id="cd01823">
    <property type="entry name" value="SEST_like"/>
    <property type="match status" value="1"/>
</dbReference>
<dbReference type="EMBL" id="CP108021">
    <property type="protein sequence ID" value="WUM19822.1"/>
    <property type="molecule type" value="Genomic_DNA"/>
</dbReference>
<protein>
    <submittedName>
        <fullName evidence="4">SGNH/GDSL hydrolase family protein</fullName>
    </submittedName>
</protein>
<keyword evidence="4" id="KW-0378">Hydrolase</keyword>
<dbReference type="PANTHER" id="PTHR37981:SF1">
    <property type="entry name" value="SGNH HYDROLASE-TYPE ESTERASE DOMAIN-CONTAINING PROTEIN"/>
    <property type="match status" value="1"/>
</dbReference>
<dbReference type="InterPro" id="IPR013830">
    <property type="entry name" value="SGNH_hydro"/>
</dbReference>